<dbReference type="NCBIfam" id="TIGR01200">
    <property type="entry name" value="GLPGLI"/>
    <property type="match status" value="1"/>
</dbReference>
<name>A0ABR6EQN2_9SPHI</name>
<accession>A0ABR6EQN2</accession>
<proteinExistence type="predicted"/>
<feature type="signal peptide" evidence="1">
    <location>
        <begin position="1"/>
        <end position="19"/>
    </location>
</feature>
<evidence type="ECO:0000256" key="1">
    <source>
        <dbReference type="SAM" id="SignalP"/>
    </source>
</evidence>
<reference evidence="2 3" key="1">
    <citation type="submission" date="2019-11" db="EMBL/GenBank/DDBJ databases">
        <title>Description of Pedobacter sp. LMG 31462T.</title>
        <authorList>
            <person name="Carlier A."/>
            <person name="Qi S."/>
            <person name="Vandamme P."/>
        </authorList>
    </citation>
    <scope>NUCLEOTIDE SEQUENCE [LARGE SCALE GENOMIC DNA]</scope>
    <source>
        <strain evidence="2 3">LMG 31462</strain>
    </source>
</reference>
<dbReference type="EMBL" id="WNXC01000001">
    <property type="protein sequence ID" value="MBB2147551.1"/>
    <property type="molecule type" value="Genomic_DNA"/>
</dbReference>
<dbReference type="Pfam" id="PF09697">
    <property type="entry name" value="Porph_ging"/>
    <property type="match status" value="1"/>
</dbReference>
<keyword evidence="3" id="KW-1185">Reference proteome</keyword>
<gene>
    <name evidence="2" type="ORF">GM920_01375</name>
</gene>
<keyword evidence="1" id="KW-0732">Signal</keyword>
<dbReference type="RefSeq" id="WP_182952821.1">
    <property type="nucleotide sequence ID" value="NZ_WNXC01000001.1"/>
</dbReference>
<evidence type="ECO:0000313" key="3">
    <source>
        <dbReference type="Proteomes" id="UP000636110"/>
    </source>
</evidence>
<sequence length="283" mass="31850">MKTLLIALSFCCFSNLAFAQKTDKKIQDTVTVRCYYLLSKKKDASSPVYRRDTMVLDIGKRISRFYDPARLGRDSAVSNLLEGINSSEITSMNVYKNETKDISNVPGTKQSNAMEGESYQILKDKQTGLLTVFDYLSNYKGSKFQYEDPFPKLDWKLVEGSDTIANYACQKALLNFRGRSYTAWFSPDIPINDGPWKFSGLPGLILKVEDTAQLFSFTLIGMTQPKTVLPIALSKTDFLKCTRAELAQQQKKQGMGTQINFSDGVVNLVVLPGKYEPILMELE</sequence>
<dbReference type="Proteomes" id="UP000636110">
    <property type="component" value="Unassembled WGS sequence"/>
</dbReference>
<comment type="caution">
    <text evidence="2">The sequence shown here is derived from an EMBL/GenBank/DDBJ whole genome shotgun (WGS) entry which is preliminary data.</text>
</comment>
<organism evidence="2 3">
    <name type="scientific">Pedobacter gandavensis</name>
    <dbReference type="NCBI Taxonomy" id="2679963"/>
    <lineage>
        <taxon>Bacteria</taxon>
        <taxon>Pseudomonadati</taxon>
        <taxon>Bacteroidota</taxon>
        <taxon>Sphingobacteriia</taxon>
        <taxon>Sphingobacteriales</taxon>
        <taxon>Sphingobacteriaceae</taxon>
        <taxon>Pedobacter</taxon>
    </lineage>
</organism>
<evidence type="ECO:0000313" key="2">
    <source>
        <dbReference type="EMBL" id="MBB2147551.1"/>
    </source>
</evidence>
<dbReference type="InterPro" id="IPR005901">
    <property type="entry name" value="GLPGLI"/>
</dbReference>
<protein>
    <submittedName>
        <fullName evidence="2">GLPGLI family protein</fullName>
    </submittedName>
</protein>
<feature type="chain" id="PRO_5047523529" evidence="1">
    <location>
        <begin position="20"/>
        <end position="283"/>
    </location>
</feature>